<dbReference type="GO" id="GO:0006400">
    <property type="term" value="P:tRNA modification"/>
    <property type="evidence" value="ECO:0007669"/>
    <property type="project" value="InterPro"/>
</dbReference>
<reference evidence="4" key="1">
    <citation type="submission" date="2020-03" db="EMBL/GenBank/DDBJ databases">
        <authorList>
            <person name="He L."/>
        </authorList>
    </citation>
    <scope>NUCLEOTIDE SEQUENCE</scope>
    <source>
        <strain evidence="4">CkLH20</strain>
    </source>
</reference>
<dbReference type="PANTHER" id="PTHR13452:SF10">
    <property type="entry name" value="THUMP DOMAIN-CONTAINING PROTEIN 1"/>
    <property type="match status" value="1"/>
</dbReference>
<dbReference type="GO" id="GO:0003723">
    <property type="term" value="F:RNA binding"/>
    <property type="evidence" value="ECO:0007669"/>
    <property type="project" value="UniProtKB-UniRule"/>
</dbReference>
<protein>
    <submittedName>
        <fullName evidence="4">THUMP domain-containing protein</fullName>
    </submittedName>
</protein>
<dbReference type="InterPro" id="IPR004114">
    <property type="entry name" value="THUMP_dom"/>
</dbReference>
<dbReference type="SUPFAM" id="SSF143437">
    <property type="entry name" value="THUMP domain-like"/>
    <property type="match status" value="1"/>
</dbReference>
<feature type="region of interest" description="Disordered" evidence="2">
    <location>
        <begin position="1"/>
        <end position="45"/>
    </location>
</feature>
<sequence length="347" mass="38250">MTESTKRKAPSSGGDKSHLAKRSKGGKGSGSWQTPHQKSKIANLQDRDATLEIGDKGIWVTFARGMDRKAISEFNMLCDEYGKTLYGIVPPRQDVESGDEDEDIETSIKKELDGMSSSNKTKTKRSFKAIRAGIECVFFMKTRDPVEPVALCRRMCQDAAICTDMKKRKTKYVNRLTPVTALDKASENGVKRAARKALAPWLVLVASSDAEAKEEEEEEEVKAKSSAADAQPSGVKTEISNAEDGKQDERQAYTYAIRHSIRSNSSIERDDLIKQIASVIDQRHKVNLGNPDKVILVDIFQSYCGMSVIDGSDWDGLKKLNINEMYKVSPGAKPKAPAAKAEEGQAL</sequence>
<evidence type="ECO:0000256" key="1">
    <source>
        <dbReference type="PROSITE-ProRule" id="PRU00529"/>
    </source>
</evidence>
<feature type="domain" description="THUMP" evidence="3">
    <location>
        <begin position="192"/>
        <end position="310"/>
    </location>
</feature>
<accession>A0A9P6HVY2</accession>
<comment type="caution">
    <text evidence="4">The sequence shown here is derived from an EMBL/GenBank/DDBJ whole genome shotgun (WGS) entry which is preliminary data.</text>
</comment>
<feature type="compositionally biased region" description="Polar residues" evidence="2">
    <location>
        <begin position="32"/>
        <end position="42"/>
    </location>
</feature>
<evidence type="ECO:0000313" key="4">
    <source>
        <dbReference type="EMBL" id="KAF9869256.1"/>
    </source>
</evidence>
<evidence type="ECO:0000256" key="2">
    <source>
        <dbReference type="SAM" id="MobiDB-lite"/>
    </source>
</evidence>
<reference evidence="4" key="2">
    <citation type="submission" date="2020-11" db="EMBL/GenBank/DDBJ databases">
        <title>Whole genome sequencing of Colletotrichum sp.</title>
        <authorList>
            <person name="Li H."/>
        </authorList>
    </citation>
    <scope>NUCLEOTIDE SEQUENCE</scope>
    <source>
        <strain evidence="4">CkLH20</strain>
    </source>
</reference>
<dbReference type="Pfam" id="PF02926">
    <property type="entry name" value="THUMP"/>
    <property type="match status" value="1"/>
</dbReference>
<proteinExistence type="predicted"/>
<dbReference type="RefSeq" id="XP_038738717.1">
    <property type="nucleotide sequence ID" value="XM_038895983.1"/>
</dbReference>
<dbReference type="Gene3D" id="3.30.2300.10">
    <property type="entry name" value="THUMP superfamily"/>
    <property type="match status" value="1"/>
</dbReference>
<dbReference type="Proteomes" id="UP000781932">
    <property type="component" value="Unassembled WGS sequence"/>
</dbReference>
<dbReference type="InterPro" id="IPR040183">
    <property type="entry name" value="THUMPD1-like"/>
</dbReference>
<organism evidence="4 5">
    <name type="scientific">Colletotrichum karsti</name>
    <dbReference type="NCBI Taxonomy" id="1095194"/>
    <lineage>
        <taxon>Eukaryota</taxon>
        <taxon>Fungi</taxon>
        <taxon>Dikarya</taxon>
        <taxon>Ascomycota</taxon>
        <taxon>Pezizomycotina</taxon>
        <taxon>Sordariomycetes</taxon>
        <taxon>Hypocreomycetidae</taxon>
        <taxon>Glomerellales</taxon>
        <taxon>Glomerellaceae</taxon>
        <taxon>Colletotrichum</taxon>
        <taxon>Colletotrichum boninense species complex</taxon>
    </lineage>
</organism>
<dbReference type="GeneID" id="62169057"/>
<evidence type="ECO:0000259" key="3">
    <source>
        <dbReference type="PROSITE" id="PS51165"/>
    </source>
</evidence>
<name>A0A9P6HVY2_9PEZI</name>
<keyword evidence="1" id="KW-0694">RNA-binding</keyword>
<dbReference type="AlphaFoldDB" id="A0A9P6HVY2"/>
<gene>
    <name evidence="4" type="ORF">CkaCkLH20_13273</name>
</gene>
<feature type="region of interest" description="Disordered" evidence="2">
    <location>
        <begin position="213"/>
        <end position="247"/>
    </location>
</feature>
<dbReference type="EMBL" id="JAATWM020000082">
    <property type="protein sequence ID" value="KAF9869256.1"/>
    <property type="molecule type" value="Genomic_DNA"/>
</dbReference>
<dbReference type="PANTHER" id="PTHR13452">
    <property type="entry name" value="THUMP DOMAIN CONTAINING PROTEIN 1-RELATED"/>
    <property type="match status" value="1"/>
</dbReference>
<dbReference type="OrthoDB" id="367221at2759"/>
<evidence type="ECO:0000313" key="5">
    <source>
        <dbReference type="Proteomes" id="UP000781932"/>
    </source>
</evidence>
<dbReference type="PROSITE" id="PS51165">
    <property type="entry name" value="THUMP"/>
    <property type="match status" value="1"/>
</dbReference>
<dbReference type="CDD" id="cd11717">
    <property type="entry name" value="THUMP_THUMPD1_like"/>
    <property type="match status" value="1"/>
</dbReference>
<keyword evidence="5" id="KW-1185">Reference proteome</keyword>